<name>A0ABU8BJW8_9BRAD</name>
<accession>A0ABU8BJW8</accession>
<keyword evidence="2" id="KW-1185">Reference proteome</keyword>
<evidence type="ECO:0000313" key="2">
    <source>
        <dbReference type="Proteomes" id="UP001364224"/>
    </source>
</evidence>
<sequence length="65" mass="7234">MDRTTELHYLISGNNQFGRINLSRAAAGAAVKKANELLQEGYLDVRISTPRGRILLSDEFDQLEG</sequence>
<proteinExistence type="predicted"/>
<protein>
    <submittedName>
        <fullName evidence="1">Uncharacterized protein</fullName>
    </submittedName>
</protein>
<dbReference type="RefSeq" id="WP_334486260.1">
    <property type="nucleotide sequence ID" value="NZ_JAZHRV010000001.1"/>
</dbReference>
<reference evidence="1 2" key="1">
    <citation type="submission" date="2024-02" db="EMBL/GenBank/DDBJ databases">
        <title>Adaptive strategies in a cosmopolitan and abundant soil bacterium.</title>
        <authorList>
            <person name="Carini P."/>
        </authorList>
    </citation>
    <scope>NUCLEOTIDE SEQUENCE [LARGE SCALE GENOMIC DNA]</scope>
    <source>
        <strain evidence="1 2">AZCC 1608</strain>
    </source>
</reference>
<gene>
    <name evidence="1" type="ORF">V1286_006379</name>
</gene>
<dbReference type="EMBL" id="JAZHRV010000001">
    <property type="protein sequence ID" value="MEH2558850.1"/>
    <property type="molecule type" value="Genomic_DNA"/>
</dbReference>
<dbReference type="Proteomes" id="UP001364224">
    <property type="component" value="Unassembled WGS sequence"/>
</dbReference>
<organism evidence="1 2">
    <name type="scientific">Bradyrhizobium algeriense</name>
    <dbReference type="NCBI Taxonomy" id="634784"/>
    <lineage>
        <taxon>Bacteria</taxon>
        <taxon>Pseudomonadati</taxon>
        <taxon>Pseudomonadota</taxon>
        <taxon>Alphaproteobacteria</taxon>
        <taxon>Hyphomicrobiales</taxon>
        <taxon>Nitrobacteraceae</taxon>
        <taxon>Bradyrhizobium</taxon>
    </lineage>
</organism>
<comment type="caution">
    <text evidence="1">The sequence shown here is derived from an EMBL/GenBank/DDBJ whole genome shotgun (WGS) entry which is preliminary data.</text>
</comment>
<evidence type="ECO:0000313" key="1">
    <source>
        <dbReference type="EMBL" id="MEH2558850.1"/>
    </source>
</evidence>